<keyword evidence="1" id="KW-0812">Transmembrane</keyword>
<dbReference type="InterPro" id="IPR009937">
    <property type="entry name" value="Phage_holin_3_6"/>
</dbReference>
<evidence type="ECO:0000313" key="3">
    <source>
        <dbReference type="EMBL" id="SDD24200.1"/>
    </source>
</evidence>
<reference evidence="2 5" key="2">
    <citation type="submission" date="2019-07" db="EMBL/GenBank/DDBJ databases">
        <title>Whole genome shotgun sequence of Myxococcus virescens NBRC 100334.</title>
        <authorList>
            <person name="Hosoyama A."/>
            <person name="Uohara A."/>
            <person name="Ohji S."/>
            <person name="Ichikawa N."/>
        </authorList>
    </citation>
    <scope>NUCLEOTIDE SEQUENCE [LARGE SCALE GENOMIC DNA]</scope>
    <source>
        <strain evidence="2 5">NBRC 100334</strain>
    </source>
</reference>
<accession>A0A511H7L1</accession>
<organism evidence="2 5">
    <name type="scientific">Myxococcus virescens</name>
    <dbReference type="NCBI Taxonomy" id="83456"/>
    <lineage>
        <taxon>Bacteria</taxon>
        <taxon>Pseudomonadati</taxon>
        <taxon>Myxococcota</taxon>
        <taxon>Myxococcia</taxon>
        <taxon>Myxococcales</taxon>
        <taxon>Cystobacterineae</taxon>
        <taxon>Myxococcaceae</taxon>
        <taxon>Myxococcus</taxon>
    </lineage>
</organism>
<gene>
    <name evidence="2" type="ORF">MVI01_12690</name>
    <name evidence="3" type="ORF">SAMN04488504_10187</name>
</gene>
<comment type="caution">
    <text evidence="2">The sequence shown here is derived from an EMBL/GenBank/DDBJ whole genome shotgun (WGS) entry which is preliminary data.</text>
</comment>
<evidence type="ECO:0000313" key="4">
    <source>
        <dbReference type="Proteomes" id="UP000198717"/>
    </source>
</evidence>
<dbReference type="Pfam" id="PF07332">
    <property type="entry name" value="Phage_holin_3_6"/>
    <property type="match status" value="1"/>
</dbReference>
<dbReference type="Proteomes" id="UP000198717">
    <property type="component" value="Unassembled WGS sequence"/>
</dbReference>
<reference evidence="3 4" key="1">
    <citation type="submission" date="2016-10" db="EMBL/GenBank/DDBJ databases">
        <authorList>
            <person name="Varghese N."/>
            <person name="Submissions S."/>
        </authorList>
    </citation>
    <scope>NUCLEOTIDE SEQUENCE [LARGE SCALE GENOMIC DNA]</scope>
    <source>
        <strain evidence="3 4">DSM 2260</strain>
    </source>
</reference>
<dbReference type="RefSeq" id="WP_090484239.1">
    <property type="nucleotide sequence ID" value="NZ_BJVY01000005.1"/>
</dbReference>
<keyword evidence="1" id="KW-1133">Transmembrane helix</keyword>
<dbReference type="EMBL" id="BJVY01000005">
    <property type="protein sequence ID" value="GEL69485.1"/>
    <property type="molecule type" value="Genomic_DNA"/>
</dbReference>
<protein>
    <submittedName>
        <fullName evidence="3">Holin-X, holin superfamily III</fullName>
    </submittedName>
</protein>
<evidence type="ECO:0000256" key="1">
    <source>
        <dbReference type="SAM" id="Phobius"/>
    </source>
</evidence>
<feature type="transmembrane region" description="Helical" evidence="1">
    <location>
        <begin position="81"/>
        <end position="101"/>
    </location>
</feature>
<dbReference type="Proteomes" id="UP000321224">
    <property type="component" value="Unassembled WGS sequence"/>
</dbReference>
<dbReference type="EMBL" id="FNAJ01000001">
    <property type="protein sequence ID" value="SDD24200.1"/>
    <property type="molecule type" value="Genomic_DNA"/>
</dbReference>
<sequence length="142" mass="15178">MEPTIPHRDGDGFGALFSEFTEQARRLVRAEVSLARAELRTEARKASAGAGLLAGGSVVLHLGAITFVAFLVAVLAEALPLWAAALIVAAVLLAVGGAMAWSGRQRMKRVHGPERTIQTLKEDGRWTSRTAHSMKSQMHGHA</sequence>
<keyword evidence="4" id="KW-1185">Reference proteome</keyword>
<evidence type="ECO:0000313" key="2">
    <source>
        <dbReference type="EMBL" id="GEL69485.1"/>
    </source>
</evidence>
<evidence type="ECO:0000313" key="5">
    <source>
        <dbReference type="Proteomes" id="UP000321224"/>
    </source>
</evidence>
<name>A0A511H7L1_9BACT</name>
<proteinExistence type="predicted"/>
<dbReference type="AlphaFoldDB" id="A0A511H7L1"/>
<feature type="transmembrane region" description="Helical" evidence="1">
    <location>
        <begin position="50"/>
        <end position="75"/>
    </location>
</feature>
<keyword evidence="1" id="KW-0472">Membrane</keyword>